<dbReference type="GO" id="GO:0016757">
    <property type="term" value="F:glycosyltransferase activity"/>
    <property type="evidence" value="ECO:0007669"/>
    <property type="project" value="UniProtKB-KW"/>
</dbReference>
<dbReference type="EMBL" id="LSSM01001362">
    <property type="protein sequence ID" value="OMJ26786.1"/>
    <property type="molecule type" value="Genomic_DNA"/>
</dbReference>
<evidence type="ECO:0000256" key="6">
    <source>
        <dbReference type="ARBA" id="ARBA00017659"/>
    </source>
</evidence>
<evidence type="ECO:0000256" key="1">
    <source>
        <dbReference type="ARBA" id="ARBA00001946"/>
    </source>
</evidence>
<evidence type="ECO:0000256" key="14">
    <source>
        <dbReference type="ARBA" id="ARBA00023136"/>
    </source>
</evidence>
<dbReference type="InterPro" id="IPR000715">
    <property type="entry name" value="Glycosyl_transferase_4"/>
</dbReference>
<feature type="region of interest" description="Disordered" evidence="19">
    <location>
        <begin position="115"/>
        <end position="134"/>
    </location>
</feature>
<evidence type="ECO:0000256" key="5">
    <source>
        <dbReference type="ARBA" id="ARBA00013225"/>
    </source>
</evidence>
<dbReference type="GO" id="GO:0046872">
    <property type="term" value="F:metal ion binding"/>
    <property type="evidence" value="ECO:0007669"/>
    <property type="project" value="UniProtKB-KW"/>
</dbReference>
<dbReference type="PANTHER" id="PTHR10571:SF0">
    <property type="entry name" value="UDP-N-ACETYLGLUCOSAMINE--DOLICHYL-PHOSPHATE N-ACETYLGLUCOSAMINEPHOSPHOTRANSFERASE"/>
    <property type="match status" value="1"/>
</dbReference>
<feature type="transmembrane region" description="Helical" evidence="20">
    <location>
        <begin position="286"/>
        <end position="304"/>
    </location>
</feature>
<evidence type="ECO:0000313" key="21">
    <source>
        <dbReference type="EMBL" id="OMJ26786.1"/>
    </source>
</evidence>
<reference evidence="22" key="1">
    <citation type="submission" date="2017-01" db="EMBL/GenBank/DDBJ databases">
        <authorList>
            <person name="Wang Y."/>
            <person name="White M."/>
            <person name="Kvist S."/>
            <person name="Moncalvo J.-M."/>
        </authorList>
    </citation>
    <scope>NUCLEOTIDE SEQUENCE [LARGE SCALE GENOMIC DNA]</scope>
    <source>
        <strain evidence="22">ID-206-W2</strain>
    </source>
</reference>
<comment type="catalytic activity">
    <reaction evidence="18">
        <text>a di-trans,poly-cis-dolichyl phosphate + UDP-N-acetyl-alpha-D-glucosamine = an N-acetyl-alpha-D-glucosaminyl-diphospho-di-trans,poly-cis-dolichol + UMP</text>
        <dbReference type="Rhea" id="RHEA:13289"/>
        <dbReference type="Rhea" id="RHEA-COMP:19498"/>
        <dbReference type="Rhea" id="RHEA-COMP:19507"/>
        <dbReference type="ChEBI" id="CHEBI:57683"/>
        <dbReference type="ChEBI" id="CHEBI:57705"/>
        <dbReference type="ChEBI" id="CHEBI:57865"/>
        <dbReference type="ChEBI" id="CHEBI:58427"/>
        <dbReference type="EC" id="2.7.8.15"/>
    </reaction>
    <physiologicalReaction direction="left-to-right" evidence="18">
        <dbReference type="Rhea" id="RHEA:13290"/>
    </physiologicalReaction>
</comment>
<evidence type="ECO:0000256" key="8">
    <source>
        <dbReference type="ARBA" id="ARBA00022679"/>
    </source>
</evidence>
<comment type="subcellular location">
    <subcellularLocation>
        <location evidence="2">Endoplasmic reticulum membrane</location>
        <topology evidence="2">Multi-pass membrane protein</topology>
    </subcellularLocation>
</comment>
<comment type="similarity">
    <text evidence="4">Belongs to the glycosyltransferase 4 family.</text>
</comment>
<dbReference type="PANTHER" id="PTHR10571">
    <property type="entry name" value="UDP-N-ACETYLGLUCOSAMINE--DOLICHYL-PHOSPHATE N-ACETYLGLUCOSAMINEPHOSPHOTRANSFERASE"/>
    <property type="match status" value="1"/>
</dbReference>
<organism evidence="21 22">
    <name type="scientific">Smittium culicis</name>
    <dbReference type="NCBI Taxonomy" id="133412"/>
    <lineage>
        <taxon>Eukaryota</taxon>
        <taxon>Fungi</taxon>
        <taxon>Fungi incertae sedis</taxon>
        <taxon>Zoopagomycota</taxon>
        <taxon>Kickxellomycotina</taxon>
        <taxon>Harpellomycetes</taxon>
        <taxon>Harpellales</taxon>
        <taxon>Legeriomycetaceae</taxon>
        <taxon>Smittium</taxon>
    </lineage>
</organism>
<evidence type="ECO:0000256" key="19">
    <source>
        <dbReference type="SAM" id="MobiDB-lite"/>
    </source>
</evidence>
<keyword evidence="14 20" id="KW-0472">Membrane</keyword>
<dbReference type="UniPathway" id="UPA00378"/>
<dbReference type="GO" id="GO:0006488">
    <property type="term" value="P:dolichol-linked oligosaccharide biosynthetic process"/>
    <property type="evidence" value="ECO:0007669"/>
    <property type="project" value="InterPro"/>
</dbReference>
<evidence type="ECO:0000256" key="17">
    <source>
        <dbReference type="ARBA" id="ARBA00044717"/>
    </source>
</evidence>
<dbReference type="OrthoDB" id="10262326at2759"/>
<feature type="transmembrane region" description="Helical" evidence="20">
    <location>
        <begin position="48"/>
        <end position="67"/>
    </location>
</feature>
<protein>
    <recommendedName>
        <fullName evidence="6">UDP-N-acetylglucosamine--dolichyl-phosphate N-acetylglucosaminephosphotransferase</fullName>
        <ecNumber evidence="5">2.7.8.15</ecNumber>
    </recommendedName>
    <alternativeName>
        <fullName evidence="15">GlcNAc-1-P transferase</fullName>
    </alternativeName>
    <alternativeName>
        <fullName evidence="16">N-acetylglucosamine-1-phosphate transferase</fullName>
    </alternativeName>
</protein>
<feature type="transmembrane region" description="Helical" evidence="20">
    <location>
        <begin position="310"/>
        <end position="328"/>
    </location>
</feature>
<evidence type="ECO:0000256" key="3">
    <source>
        <dbReference type="ARBA" id="ARBA00004922"/>
    </source>
</evidence>
<keyword evidence="11" id="KW-0256">Endoplasmic reticulum</keyword>
<dbReference type="EC" id="2.7.8.15" evidence="5"/>
<evidence type="ECO:0000256" key="12">
    <source>
        <dbReference type="ARBA" id="ARBA00022842"/>
    </source>
</evidence>
<evidence type="ECO:0000256" key="16">
    <source>
        <dbReference type="ARBA" id="ARBA00033238"/>
    </source>
</evidence>
<evidence type="ECO:0000256" key="7">
    <source>
        <dbReference type="ARBA" id="ARBA00022676"/>
    </source>
</evidence>
<evidence type="ECO:0000256" key="11">
    <source>
        <dbReference type="ARBA" id="ARBA00022824"/>
    </source>
</evidence>
<name>A0A1R1YJ89_9FUNG</name>
<evidence type="ECO:0000256" key="10">
    <source>
        <dbReference type="ARBA" id="ARBA00022723"/>
    </source>
</evidence>
<comment type="cofactor">
    <cofactor evidence="1">
        <name>Mg(2+)</name>
        <dbReference type="ChEBI" id="CHEBI:18420"/>
    </cofactor>
</comment>
<evidence type="ECO:0000256" key="4">
    <source>
        <dbReference type="ARBA" id="ARBA00009317"/>
    </source>
</evidence>
<accession>A0A1R1YJ89</accession>
<keyword evidence="13 20" id="KW-1133">Transmembrane helix</keyword>
<comment type="pathway">
    <text evidence="3">Protein modification; protein glycosylation.</text>
</comment>
<evidence type="ECO:0000256" key="15">
    <source>
        <dbReference type="ARBA" id="ARBA00029567"/>
    </source>
</evidence>
<dbReference type="AlphaFoldDB" id="A0A1R1YJ89"/>
<keyword evidence="8 21" id="KW-0808">Transferase</keyword>
<evidence type="ECO:0000256" key="2">
    <source>
        <dbReference type="ARBA" id="ARBA00004477"/>
    </source>
</evidence>
<dbReference type="GO" id="GO:0003975">
    <property type="term" value="F:UDP-N-acetylglucosamine-dolichyl-phosphate N-acetylglucosaminephosphotransferase activity"/>
    <property type="evidence" value="ECO:0007669"/>
    <property type="project" value="UniProtKB-EC"/>
</dbReference>
<keyword evidence="7" id="KW-0328">Glycosyltransferase</keyword>
<evidence type="ECO:0000313" key="22">
    <source>
        <dbReference type="Proteomes" id="UP000187429"/>
    </source>
</evidence>
<evidence type="ECO:0000256" key="20">
    <source>
        <dbReference type="SAM" id="Phobius"/>
    </source>
</evidence>
<evidence type="ECO:0000256" key="13">
    <source>
        <dbReference type="ARBA" id="ARBA00022989"/>
    </source>
</evidence>
<comment type="caution">
    <text evidence="21">The sequence shown here is derived from an EMBL/GenBank/DDBJ whole genome shotgun (WGS) entry which is preliminary data.</text>
</comment>
<keyword evidence="9 20" id="KW-0812">Transmembrane</keyword>
<evidence type="ECO:0000256" key="9">
    <source>
        <dbReference type="ARBA" id="ARBA00022692"/>
    </source>
</evidence>
<dbReference type="InterPro" id="IPR033895">
    <property type="entry name" value="GPT"/>
</dbReference>
<dbReference type="GO" id="GO:0005789">
    <property type="term" value="C:endoplasmic reticulum membrane"/>
    <property type="evidence" value="ECO:0007669"/>
    <property type="project" value="UniProtKB-SubCell"/>
</dbReference>
<keyword evidence="12" id="KW-0460">Magnesium</keyword>
<proteinExistence type="inferred from homology"/>
<dbReference type="Pfam" id="PF00953">
    <property type="entry name" value="Glycos_transf_4"/>
    <property type="match status" value="1"/>
</dbReference>
<evidence type="ECO:0000256" key="18">
    <source>
        <dbReference type="ARBA" id="ARBA00045078"/>
    </source>
</evidence>
<gene>
    <name evidence="21" type="ORF">AYI69_g3801</name>
</gene>
<dbReference type="Proteomes" id="UP000187429">
    <property type="component" value="Unassembled WGS sequence"/>
</dbReference>
<feature type="transmembrane region" description="Helical" evidence="20">
    <location>
        <begin position="21"/>
        <end position="42"/>
    </location>
</feature>
<keyword evidence="22" id="KW-1185">Reference proteome</keyword>
<comment type="function">
    <text evidence="17">UDP-N-acetylglucosamine--dolichyl-phosphate N-acetylglucosaminephosphotransferase that operates in the biosynthetic pathway of dolichol-linked oligosaccharides, the glycan precursors employed in protein asparagine (N)-glycosylation. The assembly of dolichol-linked oligosaccharides begins on the cytosolic side of the endoplasmic reticulum membrane and finishes in its lumen. The sequential addition of sugars to dolichol pyrophosphate produces dolichol-linked oligosaccharides containing fourteen sugars, including two GlcNAcs, nine mannoses and three glucoses. Once assembled, the oligosaccharide is transferred from the lipid to nascent proteins by oligosaccharyltransferases. Catalyzes the initial step of dolichol-linked oligosaccharide biosynthesis, transfering GlcNAc-1-P from cytosolic UDP-GlcNAc onto the carrier lipid dolichyl phosphate (P-dolichol), yielding GlcNAc-P-P-dolichol embedded in the cytoplasmic leaflet of the endoplasmic reticulum membrane.</text>
</comment>
<sequence>MIPFLSVSLALHHWNKYPARVFIGDTYCYFAGMAFACVGILGHFSKTLLLFFTPQILNFIYSMPQLFRLVPCPRHRMPSFTRLVYKANSGYVQIEAHSNPEKPNFYSFSKNVDKLHPENSSRTKSRKSSKNKKNKLRAALLKVNDYTSSNTENISSFVHTNEYSSQSSNYSSSENLHININANVLDNKLNEIKSAVSDNKKLQRKKVINSPIISSSNEGSFKHDSAVEPKFLENVAKNYVSTSKTGVLIPSKTSLDGCSKLGFKIISFLELFKLVKVWRDPKTSKMTHVNNLTILNLYLVWFGPTSEKKLTHYIMVTQVLFSFLAFFIRYTMSSIFYDDVFK</sequence>
<feature type="compositionally biased region" description="Basic residues" evidence="19">
    <location>
        <begin position="123"/>
        <end position="134"/>
    </location>
</feature>
<keyword evidence="10" id="KW-0479">Metal-binding</keyword>